<comment type="caution">
    <text evidence="3">The sequence shown here is derived from an EMBL/GenBank/DDBJ whole genome shotgun (WGS) entry which is preliminary data.</text>
</comment>
<protein>
    <submittedName>
        <fullName evidence="3">Uncharacterized protein</fullName>
    </submittedName>
</protein>
<dbReference type="SUPFAM" id="SSF50386">
    <property type="entry name" value="STI-like"/>
    <property type="match status" value="1"/>
</dbReference>
<proteinExistence type="inferred from homology"/>
<dbReference type="InterPro" id="IPR011065">
    <property type="entry name" value="Kunitz_inhibitor_STI-like_sf"/>
</dbReference>
<sequence length="120" mass="13175">MLNTPHLIFLTCLLLLLLSCAAAQSPIRDTNGKEVRIGFQYRIRSATRRIREGVLTADHLDTCPLNVVLANSGSGLPMTFHLPKESPEYGLVVYTQKDLDIQFSIASNENSCNDGGVWAA</sequence>
<dbReference type="GO" id="GO:0004866">
    <property type="term" value="F:endopeptidase inhibitor activity"/>
    <property type="evidence" value="ECO:0007669"/>
    <property type="project" value="InterPro"/>
</dbReference>
<evidence type="ECO:0000256" key="1">
    <source>
        <dbReference type="ARBA" id="ARBA00005440"/>
    </source>
</evidence>
<comment type="similarity">
    <text evidence="1">Belongs to the protease inhibitor I3 (leguminous Kunitz-type inhibitor) family.</text>
</comment>
<gene>
    <name evidence="3" type="ORF">SHERM_09116</name>
</gene>
<dbReference type="PROSITE" id="PS00283">
    <property type="entry name" value="SOYBEAN_KUNITZ"/>
    <property type="match status" value="1"/>
</dbReference>
<reference evidence="3" key="1">
    <citation type="submission" date="2019-12" db="EMBL/GenBank/DDBJ databases">
        <authorList>
            <person name="Scholes J."/>
        </authorList>
    </citation>
    <scope>NUCLEOTIDE SEQUENCE</scope>
</reference>
<dbReference type="InterPro" id="IPR002160">
    <property type="entry name" value="Prot_inh_Kunz-lg"/>
</dbReference>
<feature type="chain" id="PRO_5040201601" evidence="2">
    <location>
        <begin position="24"/>
        <end position="120"/>
    </location>
</feature>
<keyword evidence="4" id="KW-1185">Reference proteome</keyword>
<dbReference type="Pfam" id="PF00197">
    <property type="entry name" value="Kunitz_legume"/>
    <property type="match status" value="1"/>
</dbReference>
<dbReference type="Proteomes" id="UP001153555">
    <property type="component" value="Unassembled WGS sequence"/>
</dbReference>
<dbReference type="AlphaFoldDB" id="A0A9N7P4B3"/>
<keyword evidence="2" id="KW-0732">Signal</keyword>
<evidence type="ECO:0000313" key="3">
    <source>
        <dbReference type="EMBL" id="CAA0843341.1"/>
    </source>
</evidence>
<dbReference type="EMBL" id="CACSLK010035018">
    <property type="protein sequence ID" value="CAA0843341.1"/>
    <property type="molecule type" value="Genomic_DNA"/>
</dbReference>
<dbReference type="PANTHER" id="PTHR33107">
    <property type="entry name" value="KUNITZ TRYPSIN INHIBITOR 2"/>
    <property type="match status" value="1"/>
</dbReference>
<accession>A0A9N7P4B3</accession>
<feature type="signal peptide" evidence="2">
    <location>
        <begin position="1"/>
        <end position="23"/>
    </location>
</feature>
<organism evidence="3 4">
    <name type="scientific">Striga hermonthica</name>
    <name type="common">Purple witchweed</name>
    <name type="synonym">Buchnera hermonthica</name>
    <dbReference type="NCBI Taxonomy" id="68872"/>
    <lineage>
        <taxon>Eukaryota</taxon>
        <taxon>Viridiplantae</taxon>
        <taxon>Streptophyta</taxon>
        <taxon>Embryophyta</taxon>
        <taxon>Tracheophyta</taxon>
        <taxon>Spermatophyta</taxon>
        <taxon>Magnoliopsida</taxon>
        <taxon>eudicotyledons</taxon>
        <taxon>Gunneridae</taxon>
        <taxon>Pentapetalae</taxon>
        <taxon>asterids</taxon>
        <taxon>lamiids</taxon>
        <taxon>Lamiales</taxon>
        <taxon>Orobanchaceae</taxon>
        <taxon>Buchnereae</taxon>
        <taxon>Striga</taxon>
    </lineage>
</organism>
<evidence type="ECO:0000256" key="2">
    <source>
        <dbReference type="SAM" id="SignalP"/>
    </source>
</evidence>
<evidence type="ECO:0000313" key="4">
    <source>
        <dbReference type="Proteomes" id="UP001153555"/>
    </source>
</evidence>
<dbReference type="PANTHER" id="PTHR33107:SF5">
    <property type="entry name" value="KUNITZ TRYPSIN INHIBITOR 5"/>
    <property type="match status" value="1"/>
</dbReference>
<name>A0A9N7P4B3_STRHE</name>
<dbReference type="Gene3D" id="2.80.10.50">
    <property type="match status" value="1"/>
</dbReference>